<evidence type="ECO:0000259" key="1">
    <source>
        <dbReference type="Pfam" id="PF08808"/>
    </source>
</evidence>
<dbReference type="Proteomes" id="UP000249828">
    <property type="component" value="Unassembled WGS sequence"/>
</dbReference>
<sequence length="370" mass="43257">MYEQIRGAIMKRRELDDKKENDVLLFSGDIKKDDIYIDDQGMVRFLFTGADVSKFDLSMILNNPLTGEDIVLNNSMEMPTSEAYMKQLTSSERLRAKEELAKTNLLLETDAAILDKLSRILEYKNGNLSTVVKNLIWSSIEAGVLMFRVRKIWDENVKIERVKDVSYVPDEKKEMIRYGRLNDREEQIMYLADTYLTAMKESRLKNGDKFYLSIFINVDKLNLVNISQQLESKGRYGEAEKKISEFLLSEFTKEVKDGKEYEYRISNLIAKHYYSYLANDLDGWLYPSVARNGAWNVALDKEMTDKKIRFLVSFYGEQTSISDFTLENPLIKNFKDDSLVELKTIINTKKIEKYDSKDIELIQKFWLSFK</sequence>
<dbReference type="EMBL" id="PIEU01000076">
    <property type="protein sequence ID" value="PZL72779.1"/>
    <property type="molecule type" value="Genomic_DNA"/>
</dbReference>
<comment type="caution">
    <text evidence="2">The sequence shown here is derived from an EMBL/GenBank/DDBJ whole genome shotgun (WGS) entry which is preliminary data.</text>
</comment>
<feature type="domain" description="RES" evidence="1">
    <location>
        <begin position="177"/>
        <end position="299"/>
    </location>
</feature>
<evidence type="ECO:0000313" key="3">
    <source>
        <dbReference type="Proteomes" id="UP000249828"/>
    </source>
</evidence>
<proteinExistence type="predicted"/>
<name>A0A2W4BK19_9ENTE</name>
<dbReference type="AlphaFoldDB" id="A0A2W4BK19"/>
<evidence type="ECO:0000313" key="2">
    <source>
        <dbReference type="EMBL" id="PZL72779.1"/>
    </source>
</evidence>
<dbReference type="InterPro" id="IPR014914">
    <property type="entry name" value="RES_dom"/>
</dbReference>
<organism evidence="2 3">
    <name type="scientific">Enterococcus plantarum</name>
    <dbReference type="NCBI Taxonomy" id="1077675"/>
    <lineage>
        <taxon>Bacteria</taxon>
        <taxon>Bacillati</taxon>
        <taxon>Bacillota</taxon>
        <taxon>Bacilli</taxon>
        <taxon>Lactobacillales</taxon>
        <taxon>Enterococcaceae</taxon>
        <taxon>Enterococcus</taxon>
    </lineage>
</organism>
<reference evidence="2 3" key="1">
    <citation type="submission" date="2017-11" db="EMBL/GenBank/DDBJ databases">
        <title>Draft genome sequence of Enterococcus plantarum TRW2 strain isolated from lettuce.</title>
        <authorList>
            <person name="Kim E.B."/>
            <person name="Marco M.L."/>
            <person name="Williams T.R."/>
            <person name="You I.H."/>
        </authorList>
    </citation>
    <scope>NUCLEOTIDE SEQUENCE [LARGE SCALE GENOMIC DNA]</scope>
    <source>
        <strain evidence="2 3">TRW2</strain>
    </source>
</reference>
<gene>
    <name evidence="2" type="ORF">CI088_09780</name>
</gene>
<keyword evidence="3" id="KW-1185">Reference proteome</keyword>
<accession>A0A2W4BK19</accession>
<protein>
    <recommendedName>
        <fullName evidence="1">RES domain-containing protein</fullName>
    </recommendedName>
</protein>
<dbReference type="Pfam" id="PF08808">
    <property type="entry name" value="RES"/>
    <property type="match status" value="1"/>
</dbReference>